<organism evidence="3 4">
    <name type="scientific">Paenimyroides viscosum</name>
    <dbReference type="NCBI Taxonomy" id="2488729"/>
    <lineage>
        <taxon>Bacteria</taxon>
        <taxon>Pseudomonadati</taxon>
        <taxon>Bacteroidota</taxon>
        <taxon>Flavobacteriia</taxon>
        <taxon>Flavobacteriales</taxon>
        <taxon>Flavobacteriaceae</taxon>
        <taxon>Paenimyroides</taxon>
    </lineage>
</organism>
<dbReference type="Proteomes" id="UP000268372">
    <property type="component" value="Unassembled WGS sequence"/>
</dbReference>
<proteinExistence type="predicted"/>
<evidence type="ECO:0000259" key="2">
    <source>
        <dbReference type="Pfam" id="PF14129"/>
    </source>
</evidence>
<evidence type="ECO:0000313" key="4">
    <source>
        <dbReference type="Proteomes" id="UP000268372"/>
    </source>
</evidence>
<gene>
    <name evidence="3" type="ORF">EG242_01440</name>
</gene>
<dbReference type="OrthoDB" id="1525222at2"/>
<comment type="caution">
    <text evidence="3">The sequence shown here is derived from an EMBL/GenBank/DDBJ whole genome shotgun (WGS) entry which is preliminary data.</text>
</comment>
<dbReference type="AlphaFoldDB" id="A0A3P1B6G5"/>
<dbReference type="EMBL" id="RQTJ01000002">
    <property type="protein sequence ID" value="RRA96727.1"/>
    <property type="molecule type" value="Genomic_DNA"/>
</dbReference>
<reference evidence="3 4" key="1">
    <citation type="submission" date="2018-11" db="EMBL/GenBank/DDBJ databases">
        <title>Flavobacterium sp. nov., YIM 102796 draft genome.</title>
        <authorList>
            <person name="Li G."/>
            <person name="Jiang Y."/>
        </authorList>
    </citation>
    <scope>NUCLEOTIDE SEQUENCE [LARGE SCALE GENOMIC DNA]</scope>
    <source>
        <strain evidence="3 4">YIM 102796</strain>
    </source>
</reference>
<dbReference type="RefSeq" id="WP_124898140.1">
    <property type="nucleotide sequence ID" value="NZ_RQTJ01000002.1"/>
</dbReference>
<dbReference type="InterPro" id="IPR025381">
    <property type="entry name" value="DUF4296"/>
</dbReference>
<name>A0A3P1B6G5_9FLAO</name>
<keyword evidence="4" id="KW-1185">Reference proteome</keyword>
<evidence type="ECO:0000256" key="1">
    <source>
        <dbReference type="SAM" id="MobiDB-lite"/>
    </source>
</evidence>
<dbReference type="PROSITE" id="PS51257">
    <property type="entry name" value="PROKAR_LIPOPROTEIN"/>
    <property type="match status" value="1"/>
</dbReference>
<sequence>MKKLVSVFILIFLVSCTIEEKAEISQEKMVDVLYDLTVSSSARNTASRRDTIQYIVDYKHILKKHGIDSLKFVKAQEIYQKKPDVYAVIYDSVQKRLQKKLEEVRASKPDKEDEALSPVINMKDIPFNRKKNNN</sequence>
<feature type="domain" description="DUF4296" evidence="2">
    <location>
        <begin position="24"/>
        <end position="101"/>
    </location>
</feature>
<protein>
    <submittedName>
        <fullName evidence="3">DUF4296 domain-containing protein</fullName>
    </submittedName>
</protein>
<dbReference type="Pfam" id="PF14129">
    <property type="entry name" value="DUF4296"/>
    <property type="match status" value="1"/>
</dbReference>
<evidence type="ECO:0000313" key="3">
    <source>
        <dbReference type="EMBL" id="RRA96727.1"/>
    </source>
</evidence>
<accession>A0A3P1B6G5</accession>
<feature type="region of interest" description="Disordered" evidence="1">
    <location>
        <begin position="103"/>
        <end position="134"/>
    </location>
</feature>